<dbReference type="KEGG" id="sesp:BN6_24540"/>
<keyword evidence="3" id="KW-1185">Reference proteome</keyword>
<name>K0JZP3_SACES</name>
<dbReference type="Pfam" id="PF03167">
    <property type="entry name" value="UDG"/>
    <property type="match status" value="1"/>
</dbReference>
<dbReference type="Gene3D" id="3.40.470.10">
    <property type="entry name" value="Uracil-DNA glycosylase-like domain"/>
    <property type="match status" value="1"/>
</dbReference>
<gene>
    <name evidence="2" type="ordered locus">BN6_24540</name>
</gene>
<evidence type="ECO:0000259" key="1">
    <source>
        <dbReference type="SMART" id="SM00986"/>
    </source>
</evidence>
<dbReference type="InterPro" id="IPR036895">
    <property type="entry name" value="Uracil-DNA_glycosylase-like_sf"/>
</dbReference>
<proteinExistence type="predicted"/>
<dbReference type="HOGENOM" id="CLU_094930_1_0_11"/>
<evidence type="ECO:0000313" key="3">
    <source>
        <dbReference type="Proteomes" id="UP000006281"/>
    </source>
</evidence>
<dbReference type="AlphaFoldDB" id="K0JZP3"/>
<sequence>MFRPDGGWSPVVVPVESRLVPSNVFPASPKGHRDPRIVARKMTLLQAPHMKPLTEFARRIGTDRKVDVPLFDPASGGVKAKVLLLLESPGPASTATRAGSGLISLDNDDQTAVNGFTALKESGLSREVCLNWNVVPWYLTGHAPTPADLRAAVPYLVELLGLLKELKVVVVLGTPAGTGWSLSGRGYGLKVFNAPHPSPQSINRDRATRWPQLVGAFRQAAEALK</sequence>
<protein>
    <recommendedName>
        <fullName evidence="1">Uracil-DNA glycosylase-like domain-containing protein</fullName>
    </recommendedName>
</protein>
<dbReference type="PATRIC" id="fig|1179773.3.peg.2455"/>
<dbReference type="STRING" id="1179773.BN6_24540"/>
<evidence type="ECO:0000313" key="2">
    <source>
        <dbReference type="EMBL" id="CCH29768.1"/>
    </source>
</evidence>
<dbReference type="InterPro" id="IPR005122">
    <property type="entry name" value="Uracil-DNA_glycosylase-like"/>
</dbReference>
<dbReference type="EMBL" id="HE804045">
    <property type="protein sequence ID" value="CCH29768.1"/>
    <property type="molecule type" value="Genomic_DNA"/>
</dbReference>
<reference evidence="2 3" key="1">
    <citation type="journal article" date="2012" name="BMC Genomics">
        <title>Complete genome sequence of Saccharothrix espanaensis DSM 44229T and comparison to the other completely sequenced Pseudonocardiaceae.</title>
        <authorList>
            <person name="Strobel T."/>
            <person name="Al-Dilaimi A."/>
            <person name="Blom J."/>
            <person name="Gessner A."/>
            <person name="Kalinowski J."/>
            <person name="Luzhetska M."/>
            <person name="Puhler A."/>
            <person name="Szczepanowski R."/>
            <person name="Bechthold A."/>
            <person name="Ruckert C."/>
        </authorList>
    </citation>
    <scope>NUCLEOTIDE SEQUENCE [LARGE SCALE GENOMIC DNA]</scope>
    <source>
        <strain evidence="3">ATCC 51144 / DSM 44229 / JCM 9112 / NBRC 15066 / NRRL 15764</strain>
    </source>
</reference>
<dbReference type="CDD" id="cd10035">
    <property type="entry name" value="UDG_like"/>
    <property type="match status" value="1"/>
</dbReference>
<dbReference type="Proteomes" id="UP000006281">
    <property type="component" value="Chromosome"/>
</dbReference>
<organism evidence="2 3">
    <name type="scientific">Saccharothrix espanaensis (strain ATCC 51144 / DSM 44229 / JCM 9112 / NBRC 15066 / NRRL 15764)</name>
    <dbReference type="NCBI Taxonomy" id="1179773"/>
    <lineage>
        <taxon>Bacteria</taxon>
        <taxon>Bacillati</taxon>
        <taxon>Actinomycetota</taxon>
        <taxon>Actinomycetes</taxon>
        <taxon>Pseudonocardiales</taxon>
        <taxon>Pseudonocardiaceae</taxon>
        <taxon>Saccharothrix</taxon>
    </lineage>
</organism>
<feature type="domain" description="Uracil-DNA glycosylase-like" evidence="1">
    <location>
        <begin position="73"/>
        <end position="214"/>
    </location>
</feature>
<accession>K0JZP3</accession>
<dbReference type="SUPFAM" id="SSF52141">
    <property type="entry name" value="Uracil-DNA glycosylase-like"/>
    <property type="match status" value="1"/>
</dbReference>
<dbReference type="eggNOG" id="COG1573">
    <property type="taxonomic scope" value="Bacteria"/>
</dbReference>
<dbReference type="SMART" id="SM00986">
    <property type="entry name" value="UDG"/>
    <property type="match status" value="1"/>
</dbReference>
<dbReference type="SMART" id="SM00987">
    <property type="entry name" value="UreE_C"/>
    <property type="match status" value="1"/>
</dbReference>